<dbReference type="AlphaFoldDB" id="A0A9D2EYL9"/>
<evidence type="ECO:0000313" key="9">
    <source>
        <dbReference type="Proteomes" id="UP000824062"/>
    </source>
</evidence>
<keyword evidence="5 6" id="KW-0472">Membrane</keyword>
<reference evidence="8" key="1">
    <citation type="journal article" date="2021" name="PeerJ">
        <title>Extensive microbial diversity within the chicken gut microbiome revealed by metagenomics and culture.</title>
        <authorList>
            <person name="Gilroy R."/>
            <person name="Ravi A."/>
            <person name="Getino M."/>
            <person name="Pursley I."/>
            <person name="Horton D.L."/>
            <person name="Alikhan N.F."/>
            <person name="Baker D."/>
            <person name="Gharbi K."/>
            <person name="Hall N."/>
            <person name="Watson M."/>
            <person name="Adriaenssens E.M."/>
            <person name="Foster-Nyarko E."/>
            <person name="Jarju S."/>
            <person name="Secka A."/>
            <person name="Antonio M."/>
            <person name="Oren A."/>
            <person name="Chaudhuri R.R."/>
            <person name="La Ragione R."/>
            <person name="Hildebrand F."/>
            <person name="Pallen M.J."/>
        </authorList>
    </citation>
    <scope>NUCLEOTIDE SEQUENCE</scope>
    <source>
        <strain evidence="8">ChiHjej12B11-14209</strain>
    </source>
</reference>
<dbReference type="InterPro" id="IPR052536">
    <property type="entry name" value="ABC-4_Integral_Memb_Prot"/>
</dbReference>
<accession>A0A9D2EYL9</accession>
<feature type="transmembrane region" description="Helical" evidence="6">
    <location>
        <begin position="580"/>
        <end position="602"/>
    </location>
</feature>
<evidence type="ECO:0000256" key="2">
    <source>
        <dbReference type="ARBA" id="ARBA00022475"/>
    </source>
</evidence>
<gene>
    <name evidence="8" type="ORF">IAA19_05170</name>
</gene>
<sequence>MYAKIALGNVRKSFRDFSVFFLTLAFGVCVFYAFGSITDQAAVIQMREDQHRMVQALTDILSGLSVFVVFILGFLVVYANRFLIRRRKREFGIYLTLGMDIRHVSWIVVIETLAVGVVALAVGLLLGIGLSQVMMYVTAGLFEATIKGFVFAFSPGAALSTVACFAGIFLVTLVFNVTTVSRYKLIDLINADKVSEKVRLRSLPLSVVLFLASLVLIGVAYKTLLEHGMMEEGPYFAIATGLVTAGTLLFFFSISGFALRALQASPRAYLKGLNMFVMRQLNSRINTAWLSISMVCAMLFLAICGVCTGFSVATGMNESLKVGTRYDMSLVSYPMGMASALVSADPEEGPAAADGYDAIARLRADIPDYDELFRGAVQVNQYTYDAEGNLLVDTTVEELFANTDFTGNATMQTMMQGNTDQRLVIVPVSEYNALAQMVGEKNVELADDECLLWNDMSSLDELWEAVVAQNPEVEVRGQTLRFAAEPLARLPFSDSSAGGTVSGALVVPDDLVPEDAGPTSTVVNLMYNGERAEIEPAAVAAIDEAYGDIMGQGSSLDAWPVWMRTTAQSLLDQAFGTTVVVMYLAIYIGVILLVCCATVLALQQLSEAADNVGRYRVLAELGAERRMISRALLAQIGVYFLFPLVVAVAHAAVALSVVNDIVALLTGYQIGTALVGTVIFVVALYGGYFLVTYLTSRSMISRA</sequence>
<feature type="transmembrane region" description="Helical" evidence="6">
    <location>
        <begin position="233"/>
        <end position="259"/>
    </location>
</feature>
<dbReference type="PIRSF" id="PIRSF018968">
    <property type="entry name" value="ABC_permease_BceB"/>
    <property type="match status" value="1"/>
</dbReference>
<evidence type="ECO:0000256" key="6">
    <source>
        <dbReference type="SAM" id="Phobius"/>
    </source>
</evidence>
<keyword evidence="2" id="KW-1003">Cell membrane</keyword>
<feature type="transmembrane region" description="Helical" evidence="6">
    <location>
        <begin position="17"/>
        <end position="37"/>
    </location>
</feature>
<feature type="transmembrane region" description="Helical" evidence="6">
    <location>
        <begin position="104"/>
        <end position="129"/>
    </location>
</feature>
<proteinExistence type="predicted"/>
<evidence type="ECO:0000256" key="1">
    <source>
        <dbReference type="ARBA" id="ARBA00004651"/>
    </source>
</evidence>
<dbReference type="InterPro" id="IPR003838">
    <property type="entry name" value="ABC3_permease_C"/>
</dbReference>
<name>A0A9D2EYL9_9ACTN</name>
<evidence type="ECO:0000256" key="5">
    <source>
        <dbReference type="ARBA" id="ARBA00023136"/>
    </source>
</evidence>
<dbReference type="GO" id="GO:0055085">
    <property type="term" value="P:transmembrane transport"/>
    <property type="evidence" value="ECO:0007669"/>
    <property type="project" value="InterPro"/>
</dbReference>
<comment type="subcellular location">
    <subcellularLocation>
        <location evidence="1">Cell membrane</location>
        <topology evidence="1">Multi-pass membrane protein</topology>
    </subcellularLocation>
</comment>
<protein>
    <submittedName>
        <fullName evidence="8">ABC transporter permease</fullName>
    </submittedName>
</protein>
<dbReference type="EMBL" id="DXBM01000045">
    <property type="protein sequence ID" value="HIZ46393.1"/>
    <property type="molecule type" value="Genomic_DNA"/>
</dbReference>
<feature type="domain" description="ABC3 transporter permease C-terminal" evidence="7">
    <location>
        <begin position="64"/>
        <end position="179"/>
    </location>
</feature>
<feature type="transmembrane region" description="Helical" evidence="6">
    <location>
        <begin position="60"/>
        <end position="83"/>
    </location>
</feature>
<keyword evidence="3 6" id="KW-0812">Transmembrane</keyword>
<organism evidence="8 9">
    <name type="scientific">Candidatus Olsenella pullistercoris</name>
    <dbReference type="NCBI Taxonomy" id="2838712"/>
    <lineage>
        <taxon>Bacteria</taxon>
        <taxon>Bacillati</taxon>
        <taxon>Actinomycetota</taxon>
        <taxon>Coriobacteriia</taxon>
        <taxon>Coriobacteriales</taxon>
        <taxon>Atopobiaceae</taxon>
        <taxon>Olsenella</taxon>
    </lineage>
</organism>
<keyword evidence="4 6" id="KW-1133">Transmembrane helix</keyword>
<feature type="transmembrane region" description="Helical" evidence="6">
    <location>
        <begin position="203"/>
        <end position="221"/>
    </location>
</feature>
<evidence type="ECO:0000256" key="4">
    <source>
        <dbReference type="ARBA" id="ARBA00022989"/>
    </source>
</evidence>
<feature type="transmembrane region" description="Helical" evidence="6">
    <location>
        <begin position="288"/>
        <end position="312"/>
    </location>
</feature>
<feature type="transmembrane region" description="Helical" evidence="6">
    <location>
        <begin position="636"/>
        <end position="658"/>
    </location>
</feature>
<dbReference type="PANTHER" id="PTHR46795:SF3">
    <property type="entry name" value="ABC TRANSPORTER PERMEASE"/>
    <property type="match status" value="1"/>
</dbReference>
<comment type="caution">
    <text evidence="8">The sequence shown here is derived from an EMBL/GenBank/DDBJ whole genome shotgun (WGS) entry which is preliminary data.</text>
</comment>
<evidence type="ECO:0000256" key="3">
    <source>
        <dbReference type="ARBA" id="ARBA00022692"/>
    </source>
</evidence>
<dbReference type="Pfam" id="PF02687">
    <property type="entry name" value="FtsX"/>
    <property type="match status" value="1"/>
</dbReference>
<dbReference type="InterPro" id="IPR027022">
    <property type="entry name" value="ABC_permease_BceB-typ"/>
</dbReference>
<feature type="transmembrane region" description="Helical" evidence="6">
    <location>
        <begin position="149"/>
        <end position="175"/>
    </location>
</feature>
<reference evidence="8" key="2">
    <citation type="submission" date="2021-04" db="EMBL/GenBank/DDBJ databases">
        <authorList>
            <person name="Gilroy R."/>
        </authorList>
    </citation>
    <scope>NUCLEOTIDE SEQUENCE</scope>
    <source>
        <strain evidence="8">ChiHjej12B11-14209</strain>
    </source>
</reference>
<feature type="transmembrane region" description="Helical" evidence="6">
    <location>
        <begin position="670"/>
        <end position="694"/>
    </location>
</feature>
<dbReference type="GO" id="GO:0005886">
    <property type="term" value="C:plasma membrane"/>
    <property type="evidence" value="ECO:0007669"/>
    <property type="project" value="UniProtKB-SubCell"/>
</dbReference>
<dbReference type="PANTHER" id="PTHR46795">
    <property type="entry name" value="ABC TRANSPORTER PERMEASE-RELATED-RELATED"/>
    <property type="match status" value="1"/>
</dbReference>
<evidence type="ECO:0000313" key="8">
    <source>
        <dbReference type="EMBL" id="HIZ46393.1"/>
    </source>
</evidence>
<evidence type="ECO:0000259" key="7">
    <source>
        <dbReference type="Pfam" id="PF02687"/>
    </source>
</evidence>
<dbReference type="Proteomes" id="UP000824062">
    <property type="component" value="Unassembled WGS sequence"/>
</dbReference>